<dbReference type="PROSITE" id="PS51402">
    <property type="entry name" value="CATALASE_3"/>
    <property type="match status" value="1"/>
</dbReference>
<comment type="catalytic activity">
    <reaction evidence="8 11">
        <text>2 H2O2 = O2 + 2 H2O</text>
        <dbReference type="Rhea" id="RHEA:20309"/>
        <dbReference type="ChEBI" id="CHEBI:15377"/>
        <dbReference type="ChEBI" id="CHEBI:15379"/>
        <dbReference type="ChEBI" id="CHEBI:16240"/>
        <dbReference type="EC" id="1.11.1.6"/>
    </reaction>
</comment>
<evidence type="ECO:0000259" key="13">
    <source>
        <dbReference type="SMART" id="SM01060"/>
    </source>
</evidence>
<keyword evidence="2 11" id="KW-0575">Peroxidase</keyword>
<keyword evidence="6 10" id="KW-0408">Iron</keyword>
<dbReference type="PROSITE" id="PS00438">
    <property type="entry name" value="CATALASE_2"/>
    <property type="match status" value="1"/>
</dbReference>
<comment type="cofactor">
    <cofactor evidence="10">
        <name>heme</name>
        <dbReference type="ChEBI" id="CHEBI:30413"/>
    </cofactor>
</comment>
<dbReference type="GO" id="GO:0042542">
    <property type="term" value="P:response to hydrogen peroxide"/>
    <property type="evidence" value="ECO:0007669"/>
    <property type="project" value="TreeGrafter"/>
</dbReference>
<dbReference type="SUPFAM" id="SSF56634">
    <property type="entry name" value="Heme-dependent catalase-like"/>
    <property type="match status" value="1"/>
</dbReference>
<sequence length="501" mass="57812">MSRRDRATDSYKEYAEKQKYTSNDVITSAHGCPIGDHTNVMTVGPRGPLLVSDQLYMEEQAHFDRERIPERVVHAKGAGAFGYFEVTKPDIQKYTKASLFKSVGKRTPVAIRFSTVAGELGAADTVRDPRGFAVKFYTDEGIWDMTGNNTPIFFIRDPFLFPSFIRSQKRNPRTHLKDPDMFWDLISLRPECLHQTAFLFSDRGIPDGYRHMNGYGSHTYKFINDKNEAVYCKFHFKTDQGIKNIDPARAAVLAGTDPDYAIRDLYNAIANKNFPSWTFYVQIMTYQQAEKFPFNPFDLTKVWPHADYPLIEVGKLVLDRNPENYFAEVEQLAFSPSSFVPGIGPSPDKMLQARLFAYDDTHRHRLGANFHHIPVNRPKCPVITPTLRDGPYCFDDNGGGMPNYFPNSFLKAKDNPKYIEHRDRVMIPDIDRHESANEDNYTQVANFWQKVLKEDERERLIENMAKHLINAQEFIRDRFVGHCEKAHKEFGKRLRLALDKL</sequence>
<comment type="similarity">
    <text evidence="1 11">Belongs to the catalase family.</text>
</comment>
<keyword evidence="15" id="KW-1185">Reference proteome</keyword>
<dbReference type="PANTHER" id="PTHR11465:SF9">
    <property type="entry name" value="CATALASE"/>
    <property type="match status" value="1"/>
</dbReference>
<dbReference type="InterPro" id="IPR018028">
    <property type="entry name" value="Catalase"/>
</dbReference>
<dbReference type="EMBL" id="NCKV01003612">
    <property type="protein sequence ID" value="RWS25526.1"/>
    <property type="molecule type" value="Genomic_DNA"/>
</dbReference>
<dbReference type="PROSITE" id="PS00437">
    <property type="entry name" value="CATALASE_1"/>
    <property type="match status" value="1"/>
</dbReference>
<feature type="binding site" description="axial binding residue" evidence="10">
    <location>
        <position position="358"/>
    </location>
    <ligand>
        <name>heme</name>
        <dbReference type="ChEBI" id="CHEBI:30413"/>
    </ligand>
    <ligandPart>
        <name>Fe</name>
        <dbReference type="ChEBI" id="CHEBI:18248"/>
    </ligandPart>
</feature>
<dbReference type="VEuPathDB" id="VectorBase:LDEU006514"/>
<dbReference type="GO" id="GO:0005777">
    <property type="term" value="C:peroxisome"/>
    <property type="evidence" value="ECO:0007669"/>
    <property type="project" value="TreeGrafter"/>
</dbReference>
<evidence type="ECO:0000256" key="8">
    <source>
        <dbReference type="ARBA" id="ARBA00049254"/>
    </source>
</evidence>
<dbReference type="InterPro" id="IPR020835">
    <property type="entry name" value="Catalase_sf"/>
</dbReference>
<evidence type="ECO:0000256" key="12">
    <source>
        <dbReference type="RuleBase" id="RU004142"/>
    </source>
</evidence>
<evidence type="ECO:0000256" key="5">
    <source>
        <dbReference type="ARBA" id="ARBA00023002"/>
    </source>
</evidence>
<evidence type="ECO:0000313" key="15">
    <source>
        <dbReference type="Proteomes" id="UP000288716"/>
    </source>
</evidence>
<dbReference type="GO" id="GO:0005739">
    <property type="term" value="C:mitochondrion"/>
    <property type="evidence" value="ECO:0007669"/>
    <property type="project" value="TreeGrafter"/>
</dbReference>
<protein>
    <recommendedName>
        <fullName evidence="11">Catalase</fullName>
        <ecNumber evidence="11">1.11.1.6</ecNumber>
    </recommendedName>
</protein>
<evidence type="ECO:0000313" key="14">
    <source>
        <dbReference type="EMBL" id="RWS25526.1"/>
    </source>
</evidence>
<evidence type="ECO:0000256" key="4">
    <source>
        <dbReference type="ARBA" id="ARBA00022723"/>
    </source>
</evidence>
<dbReference type="InterPro" id="IPR002226">
    <property type="entry name" value="Catalase_haem_BS"/>
</dbReference>
<evidence type="ECO:0000256" key="7">
    <source>
        <dbReference type="ARBA" id="ARBA00023324"/>
    </source>
</evidence>
<dbReference type="FunFam" id="2.40.180.10:FF:000001">
    <property type="entry name" value="Catalase"/>
    <property type="match status" value="1"/>
</dbReference>
<dbReference type="CDD" id="cd08156">
    <property type="entry name" value="catalase_clade_3"/>
    <property type="match status" value="1"/>
</dbReference>
<dbReference type="EC" id="1.11.1.6" evidence="11"/>
<evidence type="ECO:0000256" key="6">
    <source>
        <dbReference type="ARBA" id="ARBA00023004"/>
    </source>
</evidence>
<dbReference type="InterPro" id="IPR011614">
    <property type="entry name" value="Catalase_core"/>
</dbReference>
<dbReference type="GO" id="GO:0004096">
    <property type="term" value="F:catalase activity"/>
    <property type="evidence" value="ECO:0007669"/>
    <property type="project" value="UniProtKB-EC"/>
</dbReference>
<comment type="function">
    <text evidence="12">Catalyzes the degradation of hydrogen peroxide (H(2)O(2)) generated by peroxisomal oxidases to water and oxygen, thereby protecting cells from the toxic effects of hydrogen peroxide.</text>
</comment>
<dbReference type="Gene3D" id="2.40.180.10">
    <property type="entry name" value="Catalase core domain"/>
    <property type="match status" value="1"/>
</dbReference>
<dbReference type="Pfam" id="PF06628">
    <property type="entry name" value="Catalase-rel"/>
    <property type="match status" value="1"/>
</dbReference>
<dbReference type="OrthoDB" id="6880011at2759"/>
<dbReference type="InterPro" id="IPR010582">
    <property type="entry name" value="Catalase_immune_responsive"/>
</dbReference>
<reference evidence="14 15" key="1">
    <citation type="journal article" date="2018" name="Gigascience">
        <title>Genomes of trombidid mites reveal novel predicted allergens and laterally-transferred genes associated with secondary metabolism.</title>
        <authorList>
            <person name="Dong X."/>
            <person name="Chaisiri K."/>
            <person name="Xia D."/>
            <person name="Armstrong S.D."/>
            <person name="Fang Y."/>
            <person name="Donnelly M.J."/>
            <person name="Kadowaki T."/>
            <person name="McGarry J.W."/>
            <person name="Darby A.C."/>
            <person name="Makepeace B.L."/>
        </authorList>
    </citation>
    <scope>NUCLEOTIDE SEQUENCE [LARGE SCALE GENOMIC DNA]</scope>
    <source>
        <strain evidence="14">UoL-UT</strain>
    </source>
</reference>
<dbReference type="SMART" id="SM01060">
    <property type="entry name" value="Catalase"/>
    <property type="match status" value="1"/>
</dbReference>
<evidence type="ECO:0000256" key="2">
    <source>
        <dbReference type="ARBA" id="ARBA00022559"/>
    </source>
</evidence>
<dbReference type="PANTHER" id="PTHR11465">
    <property type="entry name" value="CATALASE"/>
    <property type="match status" value="1"/>
</dbReference>
<feature type="active site" evidence="9">
    <location>
        <position position="74"/>
    </location>
</feature>
<feature type="domain" description="Catalase core" evidence="13">
    <location>
        <begin position="27"/>
        <end position="413"/>
    </location>
</feature>
<name>A0A443SDD2_9ACAR</name>
<proteinExistence type="inferred from homology"/>
<evidence type="ECO:0000256" key="3">
    <source>
        <dbReference type="ARBA" id="ARBA00022617"/>
    </source>
</evidence>
<feature type="active site" evidence="9">
    <location>
        <position position="148"/>
    </location>
</feature>
<keyword evidence="4 10" id="KW-0479">Metal-binding</keyword>
<dbReference type="GO" id="GO:0042744">
    <property type="term" value="P:hydrogen peroxide catabolic process"/>
    <property type="evidence" value="ECO:0007669"/>
    <property type="project" value="UniProtKB-KW"/>
</dbReference>
<gene>
    <name evidence="14" type="ORF">B4U80_06325</name>
</gene>
<keyword evidence="3 10" id="KW-0349">Heme</keyword>
<dbReference type="AlphaFoldDB" id="A0A443SDD2"/>
<evidence type="ECO:0000256" key="11">
    <source>
        <dbReference type="RuleBase" id="RU000498"/>
    </source>
</evidence>
<dbReference type="InterPro" id="IPR024711">
    <property type="entry name" value="Catalase_clade1/3"/>
</dbReference>
<dbReference type="GO" id="GO:0020037">
    <property type="term" value="F:heme binding"/>
    <property type="evidence" value="ECO:0007669"/>
    <property type="project" value="InterPro"/>
</dbReference>
<dbReference type="GO" id="GO:0046872">
    <property type="term" value="F:metal ion binding"/>
    <property type="evidence" value="ECO:0007669"/>
    <property type="project" value="UniProtKB-KW"/>
</dbReference>
<evidence type="ECO:0000256" key="10">
    <source>
        <dbReference type="PIRSR" id="PIRSR038928-2"/>
    </source>
</evidence>
<keyword evidence="7 11" id="KW-0376">Hydrogen peroxide</keyword>
<dbReference type="Pfam" id="PF00199">
    <property type="entry name" value="Catalase"/>
    <property type="match status" value="1"/>
</dbReference>
<evidence type="ECO:0000256" key="1">
    <source>
        <dbReference type="ARBA" id="ARBA00005329"/>
    </source>
</evidence>
<dbReference type="PRINTS" id="PR00067">
    <property type="entry name" value="CATALASE"/>
</dbReference>
<comment type="caution">
    <text evidence="14">The sequence shown here is derived from an EMBL/GenBank/DDBJ whole genome shotgun (WGS) entry which is preliminary data.</text>
</comment>
<organism evidence="14 15">
    <name type="scientific">Leptotrombidium deliense</name>
    <dbReference type="NCBI Taxonomy" id="299467"/>
    <lineage>
        <taxon>Eukaryota</taxon>
        <taxon>Metazoa</taxon>
        <taxon>Ecdysozoa</taxon>
        <taxon>Arthropoda</taxon>
        <taxon>Chelicerata</taxon>
        <taxon>Arachnida</taxon>
        <taxon>Acari</taxon>
        <taxon>Acariformes</taxon>
        <taxon>Trombidiformes</taxon>
        <taxon>Prostigmata</taxon>
        <taxon>Anystina</taxon>
        <taxon>Parasitengona</taxon>
        <taxon>Trombiculoidea</taxon>
        <taxon>Trombiculidae</taxon>
        <taxon>Leptotrombidium</taxon>
    </lineage>
</organism>
<evidence type="ECO:0000256" key="9">
    <source>
        <dbReference type="PIRSR" id="PIRSR038928-1"/>
    </source>
</evidence>
<dbReference type="InterPro" id="IPR024708">
    <property type="entry name" value="Catalase_AS"/>
</dbReference>
<dbReference type="STRING" id="299467.A0A443SDD2"/>
<dbReference type="InterPro" id="IPR040333">
    <property type="entry name" value="Catalase_3"/>
</dbReference>
<dbReference type="PIRSF" id="PIRSF038928">
    <property type="entry name" value="Catalase_clade1-3"/>
    <property type="match status" value="1"/>
</dbReference>
<accession>A0A443SDD2</accession>
<dbReference type="Proteomes" id="UP000288716">
    <property type="component" value="Unassembled WGS sequence"/>
</dbReference>
<keyword evidence="5 11" id="KW-0560">Oxidoreductase</keyword>